<evidence type="ECO:0000313" key="3">
    <source>
        <dbReference type="EMBL" id="OES45493.1"/>
    </source>
</evidence>
<dbReference type="SUPFAM" id="SSF53850">
    <property type="entry name" value="Periplasmic binding protein-like II"/>
    <property type="match status" value="1"/>
</dbReference>
<dbReference type="Proteomes" id="UP000095658">
    <property type="component" value="Unassembled WGS sequence"/>
</dbReference>
<dbReference type="PANTHER" id="PTHR30024">
    <property type="entry name" value="ALIPHATIC SULFONATES-BINDING PROTEIN-RELATED"/>
    <property type="match status" value="1"/>
</dbReference>
<dbReference type="RefSeq" id="WP_069937491.1">
    <property type="nucleotide sequence ID" value="NZ_MAMP01000012.1"/>
</dbReference>
<name>A0A1E7DR08_9BACI</name>
<dbReference type="PROSITE" id="PS51257">
    <property type="entry name" value="PROKAR_LIPOPROTEIN"/>
    <property type="match status" value="1"/>
</dbReference>
<comment type="caution">
    <text evidence="3">The sequence shown here is derived from an EMBL/GenBank/DDBJ whole genome shotgun (WGS) entry which is preliminary data.</text>
</comment>
<feature type="domain" description="SsuA/THI5-like" evidence="2">
    <location>
        <begin position="51"/>
        <end position="255"/>
    </location>
</feature>
<dbReference type="Pfam" id="PF09084">
    <property type="entry name" value="NMT1"/>
    <property type="match status" value="1"/>
</dbReference>
<dbReference type="STRING" id="1714016.BA724_01340"/>
<dbReference type="EMBL" id="MAMP01000012">
    <property type="protein sequence ID" value="OES45493.1"/>
    <property type="molecule type" value="Genomic_DNA"/>
</dbReference>
<dbReference type="InterPro" id="IPR015168">
    <property type="entry name" value="SsuA/THI5"/>
</dbReference>
<feature type="chain" id="PRO_5009191506" description="SsuA/THI5-like domain-containing protein" evidence="1">
    <location>
        <begin position="29"/>
        <end position="331"/>
    </location>
</feature>
<evidence type="ECO:0000313" key="4">
    <source>
        <dbReference type="Proteomes" id="UP000095658"/>
    </source>
</evidence>
<keyword evidence="1" id="KW-0732">Signal</keyword>
<feature type="signal peptide" evidence="1">
    <location>
        <begin position="1"/>
        <end position="28"/>
    </location>
</feature>
<gene>
    <name evidence="3" type="ORF">BA724_01340</name>
</gene>
<protein>
    <recommendedName>
        <fullName evidence="2">SsuA/THI5-like domain-containing protein</fullName>
    </recommendedName>
</protein>
<reference evidence="3 4" key="1">
    <citation type="submission" date="2016-06" db="EMBL/GenBank/DDBJ databases">
        <title>Domibacillus iocasae genome sequencing.</title>
        <authorList>
            <person name="Verma A."/>
            <person name="Pal Y."/>
            <person name="Ojha A.K."/>
            <person name="Krishnamurthi S."/>
        </authorList>
    </citation>
    <scope>NUCLEOTIDE SEQUENCE [LARGE SCALE GENOMIC DNA]</scope>
    <source>
        <strain evidence="3 4">DSM 29979</strain>
    </source>
</reference>
<accession>A0A1E7DR08</accession>
<dbReference type="PANTHER" id="PTHR30024:SF42">
    <property type="entry name" value="ALIPHATIC SULFONATES-BINDING PROTEIN-RELATED"/>
    <property type="match status" value="1"/>
</dbReference>
<keyword evidence="4" id="KW-1185">Reference proteome</keyword>
<organism evidence="3 4">
    <name type="scientific">Domibacillus iocasae</name>
    <dbReference type="NCBI Taxonomy" id="1714016"/>
    <lineage>
        <taxon>Bacteria</taxon>
        <taxon>Bacillati</taxon>
        <taxon>Bacillota</taxon>
        <taxon>Bacilli</taxon>
        <taxon>Bacillales</taxon>
        <taxon>Bacillaceae</taxon>
        <taxon>Domibacillus</taxon>
    </lineage>
</organism>
<proteinExistence type="predicted"/>
<evidence type="ECO:0000259" key="2">
    <source>
        <dbReference type="Pfam" id="PF09084"/>
    </source>
</evidence>
<dbReference type="AlphaFoldDB" id="A0A1E7DR08"/>
<dbReference type="Gene3D" id="3.40.190.10">
    <property type="entry name" value="Periplasmic binding protein-like II"/>
    <property type="match status" value="2"/>
</dbReference>
<sequence length="331" mass="36063">MITFTKKKLLAIAAAAFMLSGCSSNEEASNQATADQTQETVRIGYPNILSVAPAIIAEKQKLMEEQGIKAEFYQFANGPDLNKALSSGKLDIAYTGIPVVVNWASKGADISVIAKVGDGEFGLIAKEDSSITQPSDLESKKIGFLGRGTGSDILLRGFLLPEAQLDETSVSLVEMKMPNMESAITKGTIDAALLGEPFVTFAELRGLKVVRKIPDPAVVVVAHNEFVKEHGDAVEKFMQGHQASIDYINEKPTEAAVVLAEAFKVPEIEADGKTWTPAEVMEQALAKQKYEAGFSDDDFSFYQQLADANYQLKLIDKPFEIKSVFNLKWMK</sequence>
<evidence type="ECO:0000256" key="1">
    <source>
        <dbReference type="SAM" id="SignalP"/>
    </source>
</evidence>